<dbReference type="Proteomes" id="UP000602284">
    <property type="component" value="Unassembled WGS sequence"/>
</dbReference>
<sequence length="197" mass="22945">MNRVMLACWRLGDGVYRRLRHFDFEDLNGSNIFRIRIRNYAGPAINLPNGSVVEDGDWVGFLHFYNMRLQGLLQGIQSDNRRGLVVAREVKRSLPELAEFIRRHPRGERIKALMGVTLLNRGVEPFGFTVMKVPDTAWFRFKNWYMRLMMAFCHPAGTKRLTRRDEALRIKRVVLTAEELFGRYGKVPADKGIEMES</sequence>
<dbReference type="EMBL" id="JAEQNB010000004">
    <property type="protein sequence ID" value="MBL0387719.1"/>
    <property type="molecule type" value="Genomic_DNA"/>
</dbReference>
<organism evidence="2 3">
    <name type="scientific">Tumebacillus amylolyticus</name>
    <dbReference type="NCBI Taxonomy" id="2801339"/>
    <lineage>
        <taxon>Bacteria</taxon>
        <taxon>Bacillati</taxon>
        <taxon>Bacillota</taxon>
        <taxon>Bacilli</taxon>
        <taxon>Bacillales</taxon>
        <taxon>Alicyclobacillaceae</taxon>
        <taxon>Tumebacillus</taxon>
    </lineage>
</organism>
<evidence type="ECO:0000259" key="1">
    <source>
        <dbReference type="Pfam" id="PF22790"/>
    </source>
</evidence>
<feature type="domain" description="YkoP-like" evidence="1">
    <location>
        <begin position="3"/>
        <end position="184"/>
    </location>
</feature>
<keyword evidence="3" id="KW-1185">Reference proteome</keyword>
<proteinExistence type="predicted"/>
<name>A0ABS1JBU1_9BACL</name>
<evidence type="ECO:0000313" key="3">
    <source>
        <dbReference type="Proteomes" id="UP000602284"/>
    </source>
</evidence>
<protein>
    <recommendedName>
        <fullName evidence="1">YkoP-like domain-containing protein</fullName>
    </recommendedName>
</protein>
<evidence type="ECO:0000313" key="2">
    <source>
        <dbReference type="EMBL" id="MBL0387719.1"/>
    </source>
</evidence>
<dbReference type="RefSeq" id="WP_201635993.1">
    <property type="nucleotide sequence ID" value="NZ_JAEQNB010000004.1"/>
</dbReference>
<accession>A0ABS1JBU1</accession>
<reference evidence="2 3" key="1">
    <citation type="submission" date="2021-01" db="EMBL/GenBank/DDBJ databases">
        <title>Tumebacillus sp. strain ITR2 16S ribosomal RNA gene Genome sequencing and assembly.</title>
        <authorList>
            <person name="Kang M."/>
        </authorList>
    </citation>
    <scope>NUCLEOTIDE SEQUENCE [LARGE SCALE GENOMIC DNA]</scope>
    <source>
        <strain evidence="2 3">ITR2</strain>
    </source>
</reference>
<gene>
    <name evidence="2" type="ORF">JJB07_13845</name>
</gene>
<comment type="caution">
    <text evidence="2">The sequence shown here is derived from an EMBL/GenBank/DDBJ whole genome shotgun (WGS) entry which is preliminary data.</text>
</comment>
<dbReference type="Pfam" id="PF22790">
    <property type="entry name" value="YkoP"/>
    <property type="match status" value="1"/>
</dbReference>
<dbReference type="InterPro" id="IPR054467">
    <property type="entry name" value="YkoP-like_dom"/>
</dbReference>